<protein>
    <submittedName>
        <fullName evidence="3">Methyltransferase domain-containing protein</fullName>
    </submittedName>
</protein>
<accession>A0ABT3JY67</accession>
<dbReference type="GO" id="GO:0032259">
    <property type="term" value="P:methylation"/>
    <property type="evidence" value="ECO:0007669"/>
    <property type="project" value="UniProtKB-KW"/>
</dbReference>
<dbReference type="Gene3D" id="3.40.50.150">
    <property type="entry name" value="Vaccinia Virus protein VP39"/>
    <property type="match status" value="1"/>
</dbReference>
<dbReference type="Proteomes" id="UP001209922">
    <property type="component" value="Unassembled WGS sequence"/>
</dbReference>
<feature type="domain" description="Methyltransferase type 11" evidence="2">
    <location>
        <begin position="51"/>
        <end position="148"/>
    </location>
</feature>
<evidence type="ECO:0000259" key="2">
    <source>
        <dbReference type="Pfam" id="PF08241"/>
    </source>
</evidence>
<reference evidence="3 4" key="1">
    <citation type="submission" date="2022-10" db="EMBL/GenBank/DDBJ databases">
        <title>Xanthomonas sp. H13-6.</title>
        <authorList>
            <person name="Liu X."/>
            <person name="Deng Z."/>
            <person name="Jiang Y."/>
            <person name="Yu T."/>
            <person name="Ai J."/>
        </authorList>
    </citation>
    <scope>NUCLEOTIDE SEQUENCE [LARGE SCALE GENOMIC DNA]</scope>
    <source>
        <strain evidence="3 4">H13-6</strain>
    </source>
</reference>
<dbReference type="GO" id="GO:0008168">
    <property type="term" value="F:methyltransferase activity"/>
    <property type="evidence" value="ECO:0007669"/>
    <property type="project" value="UniProtKB-KW"/>
</dbReference>
<keyword evidence="4" id="KW-1185">Reference proteome</keyword>
<comment type="caution">
    <text evidence="3">The sequence shown here is derived from an EMBL/GenBank/DDBJ whole genome shotgun (WGS) entry which is preliminary data.</text>
</comment>
<organism evidence="3 4">
    <name type="scientific">Xanthomonas chitinilytica</name>
    <dbReference type="NCBI Taxonomy" id="2989819"/>
    <lineage>
        <taxon>Bacteria</taxon>
        <taxon>Pseudomonadati</taxon>
        <taxon>Pseudomonadota</taxon>
        <taxon>Gammaproteobacteria</taxon>
        <taxon>Lysobacterales</taxon>
        <taxon>Lysobacteraceae</taxon>
        <taxon>Xanthomonas</taxon>
    </lineage>
</organism>
<name>A0ABT3JY67_9XANT</name>
<evidence type="ECO:0000313" key="4">
    <source>
        <dbReference type="Proteomes" id="UP001209922"/>
    </source>
</evidence>
<dbReference type="Pfam" id="PF08241">
    <property type="entry name" value="Methyltransf_11"/>
    <property type="match status" value="1"/>
</dbReference>
<keyword evidence="1" id="KW-0808">Transferase</keyword>
<dbReference type="PANTHER" id="PTHR44068">
    <property type="entry name" value="ZGC:194242"/>
    <property type="match status" value="1"/>
</dbReference>
<dbReference type="InterPro" id="IPR029063">
    <property type="entry name" value="SAM-dependent_MTases_sf"/>
</dbReference>
<dbReference type="InterPro" id="IPR050447">
    <property type="entry name" value="Erg6_SMT_methyltransf"/>
</dbReference>
<keyword evidence="3" id="KW-0489">Methyltransferase</keyword>
<evidence type="ECO:0000256" key="1">
    <source>
        <dbReference type="ARBA" id="ARBA00022679"/>
    </source>
</evidence>
<evidence type="ECO:0000313" key="3">
    <source>
        <dbReference type="EMBL" id="MCW4473401.1"/>
    </source>
</evidence>
<dbReference type="EMBL" id="JAPCHY010000011">
    <property type="protein sequence ID" value="MCW4473401.1"/>
    <property type="molecule type" value="Genomic_DNA"/>
</dbReference>
<sequence>MELSPEQLAAQLRHPSGPQARAVAEGMNRSNGALNHAAIERLDVRRGESVLEIGPGNAAFAARLLRAEGTRYTGVDASAAMVAAANDALRSLGLEGRARVLHGDSSALPLDSGRYDAALCVNTLYFWERPSGHLRELARVLRPGGRLCLAFGDAGFMRTLPFAAHGFHLHPLPAVEAGLRQAGFAAPGHALHCETGTSNDGRRVHKRFHLLLASRD</sequence>
<dbReference type="SUPFAM" id="SSF53335">
    <property type="entry name" value="S-adenosyl-L-methionine-dependent methyltransferases"/>
    <property type="match status" value="1"/>
</dbReference>
<dbReference type="InterPro" id="IPR013216">
    <property type="entry name" value="Methyltransf_11"/>
</dbReference>
<dbReference type="CDD" id="cd02440">
    <property type="entry name" value="AdoMet_MTases"/>
    <property type="match status" value="1"/>
</dbReference>
<proteinExistence type="predicted"/>
<gene>
    <name evidence="3" type="ORF">OK345_12915</name>
</gene>
<dbReference type="RefSeq" id="WP_265128390.1">
    <property type="nucleotide sequence ID" value="NZ_JAPCHY010000011.1"/>
</dbReference>
<dbReference type="PANTHER" id="PTHR44068:SF1">
    <property type="entry name" value="HYPOTHETICAL LOC100005854"/>
    <property type="match status" value="1"/>
</dbReference>